<keyword evidence="1" id="KW-0175">Coiled coil</keyword>
<name>A0A2D4LM90_9SAUR</name>
<sequence length="129" mass="14732">MMSTTTTTLKTGRKAIPTLTIMSATTSPMSQRTIEETLPMEKQASILNTNIQSILLTLKESTMKLQKIMMKNQNEMRADINELKEEMRKLKAEMKADISKVEDKVGIIQQALEKNEATIKEVREKDRMN</sequence>
<accession>A0A2D4LM90</accession>
<reference evidence="2" key="1">
    <citation type="submission" date="2017-07" db="EMBL/GenBank/DDBJ databases">
        <authorList>
            <person name="Mikheyev A."/>
            <person name="Grau M."/>
        </authorList>
    </citation>
    <scope>NUCLEOTIDE SEQUENCE</scope>
    <source>
        <tissue evidence="2">Venom_gland</tissue>
    </source>
</reference>
<evidence type="ECO:0000256" key="1">
    <source>
        <dbReference type="SAM" id="Coils"/>
    </source>
</evidence>
<dbReference type="SUPFAM" id="SSF58100">
    <property type="entry name" value="Bacterial hemolysins"/>
    <property type="match status" value="1"/>
</dbReference>
<evidence type="ECO:0000313" key="2">
    <source>
        <dbReference type="EMBL" id="LAB21986.1"/>
    </source>
</evidence>
<feature type="coiled-coil region" evidence="1">
    <location>
        <begin position="66"/>
        <end position="104"/>
    </location>
</feature>
<organism evidence="2">
    <name type="scientific">Micrurus spixii</name>
    <name type="common">Amazon coral snake</name>
    <dbReference type="NCBI Taxonomy" id="129469"/>
    <lineage>
        <taxon>Eukaryota</taxon>
        <taxon>Metazoa</taxon>
        <taxon>Chordata</taxon>
        <taxon>Craniata</taxon>
        <taxon>Vertebrata</taxon>
        <taxon>Euteleostomi</taxon>
        <taxon>Lepidosauria</taxon>
        <taxon>Squamata</taxon>
        <taxon>Bifurcata</taxon>
        <taxon>Unidentata</taxon>
        <taxon>Episquamata</taxon>
        <taxon>Toxicofera</taxon>
        <taxon>Serpentes</taxon>
        <taxon>Colubroidea</taxon>
        <taxon>Elapidae</taxon>
        <taxon>Elapinae</taxon>
        <taxon>Micrurus</taxon>
    </lineage>
</organism>
<protein>
    <submittedName>
        <fullName evidence="2">Uncharacterized protein</fullName>
    </submittedName>
</protein>
<dbReference type="EMBL" id="IACM01030360">
    <property type="protein sequence ID" value="LAB21986.1"/>
    <property type="molecule type" value="Transcribed_RNA"/>
</dbReference>
<reference evidence="2" key="2">
    <citation type="submission" date="2017-11" db="EMBL/GenBank/DDBJ databases">
        <title>Coralsnake Venomics: Analyses of Venom Gland Transcriptomes and Proteomes of Six Brazilian Taxa.</title>
        <authorList>
            <person name="Aird S.D."/>
            <person name="Jorge da Silva N."/>
            <person name="Qiu L."/>
            <person name="Villar-Briones A."/>
            <person name="Aparecida-Saddi V."/>
            <person name="Campos-Telles M.P."/>
            <person name="Grau M."/>
            <person name="Mikheyev A.S."/>
        </authorList>
    </citation>
    <scope>NUCLEOTIDE SEQUENCE</scope>
    <source>
        <tissue evidence="2">Venom_gland</tissue>
    </source>
</reference>
<proteinExistence type="predicted"/>
<dbReference type="AlphaFoldDB" id="A0A2D4LM90"/>